<dbReference type="PANTHER" id="PTHR13778">
    <property type="entry name" value="GLYCOSYLTRANSFERASE 8 DOMAIN-CONTAINING PROTEIN"/>
    <property type="match status" value="1"/>
</dbReference>
<dbReference type="PANTHER" id="PTHR13778:SF47">
    <property type="entry name" value="LIPOPOLYSACCHARIDE 1,3-GALACTOSYLTRANSFERASE"/>
    <property type="match status" value="1"/>
</dbReference>
<proteinExistence type="predicted"/>
<name>G5JUE3_9STRE</name>
<dbReference type="GO" id="GO:0046872">
    <property type="term" value="F:metal ion binding"/>
    <property type="evidence" value="ECO:0007669"/>
    <property type="project" value="UniProtKB-KW"/>
</dbReference>
<dbReference type="InterPro" id="IPR050748">
    <property type="entry name" value="Glycosyltrans_8_dom-fam"/>
</dbReference>
<evidence type="ECO:0000256" key="3">
    <source>
        <dbReference type="ARBA" id="ARBA00022723"/>
    </source>
</evidence>
<dbReference type="OrthoDB" id="5672604at2"/>
<dbReference type="InterPro" id="IPR002495">
    <property type="entry name" value="Glyco_trans_8"/>
</dbReference>
<gene>
    <name evidence="4" type="ORF">STRMA_0684</name>
</gene>
<dbReference type="GO" id="GO:0016757">
    <property type="term" value="F:glycosyltransferase activity"/>
    <property type="evidence" value="ECO:0007669"/>
    <property type="project" value="UniProtKB-KW"/>
</dbReference>
<dbReference type="AlphaFoldDB" id="G5JUE3"/>
<keyword evidence="5" id="KW-1185">Reference proteome</keyword>
<dbReference type="Gene3D" id="3.90.550.10">
    <property type="entry name" value="Spore Coat Polysaccharide Biosynthesis Protein SpsA, Chain A"/>
    <property type="match status" value="1"/>
</dbReference>
<evidence type="ECO:0000256" key="2">
    <source>
        <dbReference type="ARBA" id="ARBA00022679"/>
    </source>
</evidence>
<organism evidence="4 5">
    <name type="scientific">Streptococcus macacae NCTC 11558</name>
    <dbReference type="NCBI Taxonomy" id="764298"/>
    <lineage>
        <taxon>Bacteria</taxon>
        <taxon>Bacillati</taxon>
        <taxon>Bacillota</taxon>
        <taxon>Bacilli</taxon>
        <taxon>Lactobacillales</taxon>
        <taxon>Streptococcaceae</taxon>
        <taxon>Streptococcus</taxon>
    </lineage>
</organism>
<keyword evidence="3" id="KW-0479">Metal-binding</keyword>
<evidence type="ECO:0000256" key="1">
    <source>
        <dbReference type="ARBA" id="ARBA00022676"/>
    </source>
</evidence>
<keyword evidence="1" id="KW-0328">Glycosyltransferase</keyword>
<dbReference type="Pfam" id="PF01501">
    <property type="entry name" value="Glyco_transf_8"/>
    <property type="match status" value="1"/>
</dbReference>
<dbReference type="EMBL" id="AEUW02000001">
    <property type="protein sequence ID" value="EHJ52618.1"/>
    <property type="molecule type" value="Genomic_DNA"/>
</dbReference>
<comment type="caution">
    <text evidence="4">The sequence shown here is derived from an EMBL/GenBank/DDBJ whole genome shotgun (WGS) entry which is preliminary data.</text>
</comment>
<protein>
    <submittedName>
        <fullName evidence="4">Glycosyltransferase family 8</fullName>
    </submittedName>
</protein>
<dbReference type="STRING" id="764298.STRMA_0684"/>
<keyword evidence="2" id="KW-0808">Transferase</keyword>
<dbReference type="eggNOG" id="COG1442">
    <property type="taxonomic scope" value="Bacteria"/>
</dbReference>
<dbReference type="Proteomes" id="UP000003573">
    <property type="component" value="Unassembled WGS sequence"/>
</dbReference>
<dbReference type="RefSeq" id="WP_003080878.1">
    <property type="nucleotide sequence ID" value="NZ_AEUW02000001.1"/>
</dbReference>
<accession>G5JUE3</accession>
<dbReference type="InterPro" id="IPR029044">
    <property type="entry name" value="Nucleotide-diphossugar_trans"/>
</dbReference>
<evidence type="ECO:0000313" key="5">
    <source>
        <dbReference type="Proteomes" id="UP000003573"/>
    </source>
</evidence>
<dbReference type="CDD" id="cd04194">
    <property type="entry name" value="GT8_A4GalT_like"/>
    <property type="match status" value="1"/>
</dbReference>
<reference evidence="4 5" key="1">
    <citation type="journal article" date="2014" name="Int. J. Syst. Evol. Microbiol.">
        <title>Phylogenomics and the dynamic genome evolution of the genus Streptococcus.</title>
        <authorList>
            <consortium name="The Broad Institute Genome Sequencing Platform"/>
            <person name="Richards V.P."/>
            <person name="Palmer S.R."/>
            <person name="Pavinski Bitar P.D."/>
            <person name="Qin X."/>
            <person name="Weinstock G.M."/>
            <person name="Highlander S.K."/>
            <person name="Town C.D."/>
            <person name="Burne R.A."/>
            <person name="Stanhope M.J."/>
        </authorList>
    </citation>
    <scope>NUCLEOTIDE SEQUENCE [LARGE SCALE GENOMIC DNA]</scope>
    <source>
        <strain evidence="4 5">NCTC 11558</strain>
    </source>
</reference>
<sequence length="278" mass="32840">METLNLLFSIDDHFVEQFKVTLYSVYQTSSCKNITVYILQKRPLKKNKMIKHFCLLLGIDYVPVVIGEEDFKDAPVSSRYPEAIYYRLLAQEYLPQNLEKMLYLDADILCLNDVMPLYRLDIADMLYAAASHVADKSITDLVNKLRLNNFEAESYFNSGVLLMNLETCRHKIKRQDIMEYITKKAGTLLLPDQDILNALYGTQIKQIPDQVYNYDTRYDMLYFARSWGEWNLDWVIKNTVFLHFCGRDKPWRSDYSGRYAALYKYYQHQTALLDKRDK</sequence>
<evidence type="ECO:0000313" key="4">
    <source>
        <dbReference type="EMBL" id="EHJ52618.1"/>
    </source>
</evidence>
<dbReference type="SUPFAM" id="SSF53448">
    <property type="entry name" value="Nucleotide-diphospho-sugar transferases"/>
    <property type="match status" value="1"/>
</dbReference>